<dbReference type="AlphaFoldDB" id="A0A0Q0U7B1"/>
<evidence type="ECO:0000313" key="4">
    <source>
        <dbReference type="Proteomes" id="UP000050517"/>
    </source>
</evidence>
<feature type="domain" description="DUF1023" evidence="2">
    <location>
        <begin position="112"/>
        <end position="268"/>
    </location>
</feature>
<dbReference type="OrthoDB" id="5969911at2"/>
<protein>
    <recommendedName>
        <fullName evidence="2">DUF1023 domain-containing protein</fullName>
    </recommendedName>
</protein>
<evidence type="ECO:0000313" key="3">
    <source>
        <dbReference type="EMBL" id="KQB83273.1"/>
    </source>
</evidence>
<evidence type="ECO:0000256" key="1">
    <source>
        <dbReference type="SAM" id="MobiDB-lite"/>
    </source>
</evidence>
<dbReference type="STRING" id="1544416.Cocul_02247"/>
<dbReference type="SUPFAM" id="SSF53474">
    <property type="entry name" value="alpha/beta-Hydrolases"/>
    <property type="match status" value="1"/>
</dbReference>
<keyword evidence="4" id="KW-1185">Reference proteome</keyword>
<dbReference type="Gene3D" id="3.40.50.1820">
    <property type="entry name" value="alpha/beta hydrolase"/>
    <property type="match status" value="1"/>
</dbReference>
<name>A0A0Q0U7B1_9CORY</name>
<dbReference type="RefSeq" id="WP_055123299.1">
    <property type="nucleotide sequence ID" value="NZ_LKST01000004.1"/>
</dbReference>
<comment type="caution">
    <text evidence="3">The sequence shown here is derived from an EMBL/GenBank/DDBJ whole genome shotgun (WGS) entry which is preliminary data.</text>
</comment>
<dbReference type="Proteomes" id="UP000050517">
    <property type="component" value="Unassembled WGS sequence"/>
</dbReference>
<feature type="region of interest" description="Disordered" evidence="1">
    <location>
        <begin position="315"/>
        <end position="339"/>
    </location>
</feature>
<dbReference type="EMBL" id="LKST01000004">
    <property type="protein sequence ID" value="KQB83273.1"/>
    <property type="molecule type" value="Genomic_DNA"/>
</dbReference>
<evidence type="ECO:0000259" key="2">
    <source>
        <dbReference type="Pfam" id="PF06259"/>
    </source>
</evidence>
<gene>
    <name evidence="3" type="ORF">Cocul_02247</name>
</gene>
<dbReference type="Pfam" id="PF06259">
    <property type="entry name" value="Abhydrolase_8"/>
    <property type="match status" value="1"/>
</dbReference>
<accession>A0A0Q0U7B1</accession>
<dbReference type="PATRIC" id="fig|1544416.3.peg.2245"/>
<proteinExistence type="predicted"/>
<reference evidence="3 4" key="1">
    <citation type="submission" date="2015-10" db="EMBL/GenBank/DDBJ databases">
        <title>Corynebacteirum lowii and Corynebacterium oculi species nova, derived from human clinical disease and and emended description of Corynebacterium mastiditis.</title>
        <authorList>
            <person name="Bernard K."/>
            <person name="Pacheco A.L."/>
            <person name="Mcdougall C."/>
            <person name="Burtx T."/>
            <person name="Weibe D."/>
            <person name="Tyler S."/>
            <person name="Olson A.B."/>
            <person name="Cnockaert M."/>
            <person name="Eguchi H."/>
            <person name="Kuwahara T."/>
            <person name="Nakayama-Imaohji H."/>
            <person name="Boudewijins M."/>
            <person name="Van Hoecke F."/>
            <person name="Bernier A.-M."/>
            <person name="Vandamme P."/>
        </authorList>
    </citation>
    <scope>NUCLEOTIDE SEQUENCE [LARGE SCALE GENOMIC DNA]</scope>
    <source>
        <strain evidence="3 4">NML 130210</strain>
    </source>
</reference>
<organism evidence="3 4">
    <name type="scientific">Corynebacterium oculi</name>
    <dbReference type="NCBI Taxonomy" id="1544416"/>
    <lineage>
        <taxon>Bacteria</taxon>
        <taxon>Bacillati</taxon>
        <taxon>Actinomycetota</taxon>
        <taxon>Actinomycetes</taxon>
        <taxon>Mycobacteriales</taxon>
        <taxon>Corynebacteriaceae</taxon>
        <taxon>Corynebacterium</taxon>
    </lineage>
</organism>
<sequence length="339" mass="35748">MEQVAGVLARASALYKDVERVAERLLRLSDDSFLLAQLGRAVAALGAALDWHCAREITRLCTPVAAPPLHRLGAMSELSLDAIHEAVLLSAPQWRDLAQRYPEARFVEAGEDTVAVVFGDLDSAHSVTTFVAGVGSSDASSWPTHLERGRSIAQATGGAAVTWLGYQAPSALPHAIATAPAHAGARELQRFQRDLAARNPTQRRVVLGYSYGSVVVGRAATTGLLADAVVLMGSPGVPLSHASEFQLRGSGHGSVHALTAKGDLIDLTATPRGGVHGVDPTSPRFGARVWPTHPGDHSSYWNEPLVFRALREIAAPDSPAGRAPTSARAERSESTSPPP</sequence>
<dbReference type="ESTHER" id="9cory-a0a0q0u7b1">
    <property type="family name" value="Duf_1023"/>
</dbReference>
<dbReference type="InterPro" id="IPR010427">
    <property type="entry name" value="DUF1023"/>
</dbReference>
<dbReference type="InterPro" id="IPR029058">
    <property type="entry name" value="AB_hydrolase_fold"/>
</dbReference>